<proteinExistence type="predicted"/>
<protein>
    <submittedName>
        <fullName evidence="2">Uncharacterized protein</fullName>
    </submittedName>
</protein>
<evidence type="ECO:0000313" key="2">
    <source>
        <dbReference type="EMBL" id="GBP90771.1"/>
    </source>
</evidence>
<evidence type="ECO:0000256" key="1">
    <source>
        <dbReference type="SAM" id="MobiDB-lite"/>
    </source>
</evidence>
<reference evidence="2 3" key="1">
    <citation type="journal article" date="2019" name="Commun. Biol.">
        <title>The bagworm genome reveals a unique fibroin gene that provides high tensile strength.</title>
        <authorList>
            <person name="Kono N."/>
            <person name="Nakamura H."/>
            <person name="Ohtoshi R."/>
            <person name="Tomita M."/>
            <person name="Numata K."/>
            <person name="Arakawa K."/>
        </authorList>
    </citation>
    <scope>NUCLEOTIDE SEQUENCE [LARGE SCALE GENOMIC DNA]</scope>
</reference>
<comment type="caution">
    <text evidence="2">The sequence shown here is derived from an EMBL/GenBank/DDBJ whole genome shotgun (WGS) entry which is preliminary data.</text>
</comment>
<keyword evidence="3" id="KW-1185">Reference proteome</keyword>
<dbReference type="AlphaFoldDB" id="A0A4C1ZPI1"/>
<dbReference type="EMBL" id="BGZK01002112">
    <property type="protein sequence ID" value="GBP90771.1"/>
    <property type="molecule type" value="Genomic_DNA"/>
</dbReference>
<feature type="compositionally biased region" description="Polar residues" evidence="1">
    <location>
        <begin position="22"/>
        <end position="38"/>
    </location>
</feature>
<dbReference type="Proteomes" id="UP000299102">
    <property type="component" value="Unassembled WGS sequence"/>
</dbReference>
<organism evidence="2 3">
    <name type="scientific">Eumeta variegata</name>
    <name type="common">Bagworm moth</name>
    <name type="synonym">Eumeta japonica</name>
    <dbReference type="NCBI Taxonomy" id="151549"/>
    <lineage>
        <taxon>Eukaryota</taxon>
        <taxon>Metazoa</taxon>
        <taxon>Ecdysozoa</taxon>
        <taxon>Arthropoda</taxon>
        <taxon>Hexapoda</taxon>
        <taxon>Insecta</taxon>
        <taxon>Pterygota</taxon>
        <taxon>Neoptera</taxon>
        <taxon>Endopterygota</taxon>
        <taxon>Lepidoptera</taxon>
        <taxon>Glossata</taxon>
        <taxon>Ditrysia</taxon>
        <taxon>Tineoidea</taxon>
        <taxon>Psychidae</taxon>
        <taxon>Oiketicinae</taxon>
        <taxon>Eumeta</taxon>
    </lineage>
</organism>
<gene>
    <name evidence="2" type="ORF">EVAR_102453_1</name>
</gene>
<accession>A0A4C1ZPI1</accession>
<evidence type="ECO:0000313" key="3">
    <source>
        <dbReference type="Proteomes" id="UP000299102"/>
    </source>
</evidence>
<sequence length="86" mass="8899">MLTSRLYHSSPSIALCSATISPEDTVQKGSSRSVSTSPYRPATPSGRSTLPSIRLPSVKCAATTANGPPSGVEVLDALNDFGHVRG</sequence>
<feature type="region of interest" description="Disordered" evidence="1">
    <location>
        <begin position="22"/>
        <end position="52"/>
    </location>
</feature>
<name>A0A4C1ZPI1_EUMVA</name>